<feature type="domain" description="Helicase XPB/Ssl2 N-terminal" evidence="1">
    <location>
        <begin position="310"/>
        <end position="433"/>
    </location>
</feature>
<dbReference type="RefSeq" id="WP_204939368.1">
    <property type="nucleotide sequence ID" value="NZ_BAAAUM010000001.1"/>
</dbReference>
<reference evidence="2" key="1">
    <citation type="journal article" date="2014" name="Int. J. Syst. Evol. Microbiol.">
        <title>Complete genome sequence of Corynebacterium casei LMG S-19264T (=DSM 44701T), isolated from a smear-ripened cheese.</title>
        <authorList>
            <consortium name="US DOE Joint Genome Institute (JGI-PGF)"/>
            <person name="Walter F."/>
            <person name="Albersmeier A."/>
            <person name="Kalinowski J."/>
            <person name="Ruckert C."/>
        </authorList>
    </citation>
    <scope>NUCLEOTIDE SEQUENCE</scope>
    <source>
        <strain evidence="2">VKM Ac-1958</strain>
    </source>
</reference>
<protein>
    <recommendedName>
        <fullName evidence="1">Helicase XPB/Ssl2 N-terminal domain-containing protein</fullName>
    </recommendedName>
</protein>
<proteinExistence type="predicted"/>
<dbReference type="Pfam" id="PF13625">
    <property type="entry name" value="Helicase_C_3"/>
    <property type="match status" value="1"/>
</dbReference>
<dbReference type="Proteomes" id="UP001142325">
    <property type="component" value="Unassembled WGS sequence"/>
</dbReference>
<evidence type="ECO:0000313" key="3">
    <source>
        <dbReference type="Proteomes" id="UP001142325"/>
    </source>
</evidence>
<dbReference type="InterPro" id="IPR032830">
    <property type="entry name" value="XPB/Ssl2_N"/>
</dbReference>
<comment type="caution">
    <text evidence="2">The sequence shown here is derived from an EMBL/GenBank/DDBJ whole genome shotgun (WGS) entry which is preliminary data.</text>
</comment>
<name>A0A9W6HRV5_9MICO</name>
<organism evidence="2 3">
    <name type="scientific">Microbacterium keratanolyticum</name>
    <dbReference type="NCBI Taxonomy" id="67574"/>
    <lineage>
        <taxon>Bacteria</taxon>
        <taxon>Bacillati</taxon>
        <taxon>Actinomycetota</taxon>
        <taxon>Actinomycetes</taxon>
        <taxon>Micrococcales</taxon>
        <taxon>Microbacteriaceae</taxon>
        <taxon>Microbacterium</taxon>
    </lineage>
</organism>
<sequence length="576" mass="62053">MSTHARPLADWLAAQSDDALAVLFTRRGISAQVSWHDFFDAAESLLEPAAIERFLPRLTRAEAQALLESSSSRADADSRAAGDDLLARTALLRSDGTPYPEVADALATRQLEPAAAEHPVAPSTDIDAAHAAERAFTVVLALADVLLTAAETPLALLSTGALSATERRRLAERSILDDTADLDALISFALDAGLLHASGRTLTLTARGDTWLRLPGIERWAALAESFRTHLAPALRTSSGGWIAPSLWADAHPWDPNWPAVSAELEHRAALLGLTTASGEPAWARPLRLTGTADVDALRTLLPVEVDRIFLQNDLTAIAPGPLVPAMDLRLRRLAHRESATQASSYRFTAESLTLAFAEGETEESVLAFLDQISLTGVPQPLRYLVAQSAQRHGLIRVATDPDTGRTTVASSDPHLIDTMGVDQSLRPLGLVREGDHLTTKVGRDTVFWALTDARYPASAVDAEGNDTRALRTRITETPPIDSPDADERFAELIARLRAAQGADADAAWLDRELENAVRRRAALIVEVGMPDGSTRELTLEVTGLGGGRLRGRDRAADVERTLPVRSIRSTRPAED</sequence>
<dbReference type="AlphaFoldDB" id="A0A9W6HRV5"/>
<accession>A0A9W6HRV5</accession>
<gene>
    <name evidence="2" type="ORF">GCM10017596_14660</name>
</gene>
<evidence type="ECO:0000313" key="2">
    <source>
        <dbReference type="EMBL" id="GLK01751.1"/>
    </source>
</evidence>
<reference evidence="2" key="2">
    <citation type="submission" date="2023-01" db="EMBL/GenBank/DDBJ databases">
        <authorList>
            <person name="Sun Q."/>
            <person name="Evtushenko L."/>
        </authorList>
    </citation>
    <scope>NUCLEOTIDE SEQUENCE</scope>
    <source>
        <strain evidence="2">VKM Ac-1958</strain>
    </source>
</reference>
<dbReference type="EMBL" id="BSET01000001">
    <property type="protein sequence ID" value="GLK01751.1"/>
    <property type="molecule type" value="Genomic_DNA"/>
</dbReference>
<keyword evidence="3" id="KW-1185">Reference proteome</keyword>
<evidence type="ECO:0000259" key="1">
    <source>
        <dbReference type="Pfam" id="PF13625"/>
    </source>
</evidence>